<dbReference type="NCBIfam" id="NF038167">
    <property type="entry name" value="cyan_ocin_like"/>
    <property type="match status" value="1"/>
</dbReference>
<dbReference type="HOGENOM" id="CLU_2329061_0_0_3"/>
<proteinExistence type="predicted"/>
<dbReference type="RefSeq" id="WP_015210849.1">
    <property type="nucleotide sequence ID" value="NC_019757.1"/>
</dbReference>
<sequence>MSDHIIAFELFVSLSDQQQELFSGGQNLAFGGGQPINPLGNAIRDGSELKFSKKTTQGATASGPAGSTGDSFAQGSGGATSASDSMIIPPFVASTETK</sequence>
<keyword evidence="3" id="KW-1185">Reference proteome</keyword>
<reference evidence="2 3" key="1">
    <citation type="submission" date="2012-06" db="EMBL/GenBank/DDBJ databases">
        <title>Finished chromosome of genome of Cylindrospermum stagnale PCC 7417.</title>
        <authorList>
            <consortium name="US DOE Joint Genome Institute"/>
            <person name="Gugger M."/>
            <person name="Coursin T."/>
            <person name="Rippka R."/>
            <person name="Tandeau De Marsac N."/>
            <person name="Huntemann M."/>
            <person name="Wei C.-L."/>
            <person name="Han J."/>
            <person name="Detter J.C."/>
            <person name="Han C."/>
            <person name="Tapia R."/>
            <person name="Chen A."/>
            <person name="Kyrpides N."/>
            <person name="Mavromatis K."/>
            <person name="Markowitz V."/>
            <person name="Szeto E."/>
            <person name="Ivanova N."/>
            <person name="Pagani I."/>
            <person name="Pati A."/>
            <person name="Goodwin L."/>
            <person name="Nordberg H.P."/>
            <person name="Cantor M.N."/>
            <person name="Hua S.X."/>
            <person name="Woyke T."/>
            <person name="Kerfeld C.A."/>
        </authorList>
    </citation>
    <scope>NUCLEOTIDE SEQUENCE [LARGE SCALE GENOMIC DNA]</scope>
    <source>
        <strain evidence="2 3">PCC 7417</strain>
    </source>
</reference>
<evidence type="ECO:0000256" key="1">
    <source>
        <dbReference type="SAM" id="MobiDB-lite"/>
    </source>
</evidence>
<evidence type="ECO:0000313" key="2">
    <source>
        <dbReference type="EMBL" id="AFZ27615.1"/>
    </source>
</evidence>
<dbReference type="eggNOG" id="ENOG5030PH1">
    <property type="taxonomic scope" value="Bacteria"/>
</dbReference>
<feature type="region of interest" description="Disordered" evidence="1">
    <location>
        <begin position="39"/>
        <end position="98"/>
    </location>
</feature>
<dbReference type="Proteomes" id="UP000010475">
    <property type="component" value="Chromosome"/>
</dbReference>
<dbReference type="InterPro" id="IPR049891">
    <property type="entry name" value="CTB"/>
</dbReference>
<evidence type="ECO:0000313" key="3">
    <source>
        <dbReference type="Proteomes" id="UP000010475"/>
    </source>
</evidence>
<dbReference type="OrthoDB" id="174961at1117"/>
<feature type="compositionally biased region" description="Low complexity" evidence="1">
    <location>
        <begin position="55"/>
        <end position="71"/>
    </location>
</feature>
<name>K9X4M5_9NOST</name>
<dbReference type="STRING" id="56107.Cylst_5614"/>
<protein>
    <submittedName>
        <fullName evidence="2">Uncharacterized protein</fullName>
    </submittedName>
</protein>
<dbReference type="AlphaFoldDB" id="K9X4M5"/>
<dbReference type="EMBL" id="CP003642">
    <property type="protein sequence ID" value="AFZ27615.1"/>
    <property type="molecule type" value="Genomic_DNA"/>
</dbReference>
<dbReference type="KEGG" id="csg:Cylst_5614"/>
<organism evidence="2 3">
    <name type="scientific">Cylindrospermum stagnale PCC 7417</name>
    <dbReference type="NCBI Taxonomy" id="56107"/>
    <lineage>
        <taxon>Bacteria</taxon>
        <taxon>Bacillati</taxon>
        <taxon>Cyanobacteriota</taxon>
        <taxon>Cyanophyceae</taxon>
        <taxon>Nostocales</taxon>
        <taxon>Nostocaceae</taxon>
        <taxon>Cylindrospermum</taxon>
    </lineage>
</organism>
<accession>K9X4M5</accession>
<gene>
    <name evidence="2" type="ORF">Cylst_5614</name>
</gene>